<evidence type="ECO:0000256" key="2">
    <source>
        <dbReference type="ARBA" id="ARBA00022723"/>
    </source>
</evidence>
<dbReference type="EMBL" id="BHYM01000023">
    <property type="protein sequence ID" value="GCE38906.1"/>
    <property type="molecule type" value="Genomic_DNA"/>
</dbReference>
<dbReference type="AlphaFoldDB" id="A0A402C5M7"/>
<protein>
    <submittedName>
        <fullName evidence="7">Uncharacterized protein</fullName>
    </submittedName>
</protein>
<dbReference type="GO" id="GO:0016787">
    <property type="term" value="F:hydrolase activity"/>
    <property type="evidence" value="ECO:0007669"/>
    <property type="project" value="UniProtKB-KW"/>
</dbReference>
<evidence type="ECO:0000256" key="4">
    <source>
        <dbReference type="ARBA" id="ARBA00022842"/>
    </source>
</evidence>
<proteinExistence type="predicted"/>
<dbReference type="Proteomes" id="UP000287519">
    <property type="component" value="Unassembled WGS sequence"/>
</dbReference>
<dbReference type="Pfam" id="PF13470">
    <property type="entry name" value="PIN_3"/>
    <property type="match status" value="1"/>
</dbReference>
<organism evidence="7 8">
    <name type="scientific">Rhodococcus wratislaviensis</name>
    <name type="common">Tsukamurella wratislaviensis</name>
    <dbReference type="NCBI Taxonomy" id="44752"/>
    <lineage>
        <taxon>Bacteria</taxon>
        <taxon>Bacillati</taxon>
        <taxon>Actinomycetota</taxon>
        <taxon>Actinomycetes</taxon>
        <taxon>Mycobacteriales</taxon>
        <taxon>Nocardiaceae</taxon>
        <taxon>Rhodococcus</taxon>
    </lineage>
</organism>
<evidence type="ECO:0000259" key="5">
    <source>
        <dbReference type="Pfam" id="PF13470"/>
    </source>
</evidence>
<reference evidence="7 8" key="1">
    <citation type="submission" date="2018-11" db="EMBL/GenBank/DDBJ databases">
        <title>Microbial catabolism of amino acid.</title>
        <authorList>
            <person name="Hibi M."/>
            <person name="Ogawa J."/>
        </authorList>
    </citation>
    <scope>NUCLEOTIDE SEQUENCE [LARGE SCALE GENOMIC DNA]</scope>
    <source>
        <strain evidence="7 8">C31-06</strain>
    </source>
</reference>
<evidence type="ECO:0000256" key="3">
    <source>
        <dbReference type="ARBA" id="ARBA00022801"/>
    </source>
</evidence>
<dbReference type="InterPro" id="IPR002716">
    <property type="entry name" value="PIN_dom"/>
</dbReference>
<evidence type="ECO:0000256" key="1">
    <source>
        <dbReference type="ARBA" id="ARBA00022722"/>
    </source>
</evidence>
<gene>
    <name evidence="7" type="ORF">Rhow_002430</name>
</gene>
<accession>A0A402C5M7</accession>
<keyword evidence="2" id="KW-0479">Metal-binding</keyword>
<dbReference type="GO" id="GO:0046872">
    <property type="term" value="F:metal ion binding"/>
    <property type="evidence" value="ECO:0007669"/>
    <property type="project" value="UniProtKB-KW"/>
</dbReference>
<evidence type="ECO:0000313" key="7">
    <source>
        <dbReference type="EMBL" id="GCE38906.1"/>
    </source>
</evidence>
<feature type="domain" description="PIN" evidence="5">
    <location>
        <begin position="5"/>
        <end position="111"/>
    </location>
</feature>
<keyword evidence="8" id="KW-1185">Reference proteome</keyword>
<evidence type="ECO:0000313" key="8">
    <source>
        <dbReference type="Proteomes" id="UP000287519"/>
    </source>
</evidence>
<dbReference type="OrthoDB" id="113459at2"/>
<feature type="domain" description="VapC50 C-terminal" evidence="6">
    <location>
        <begin position="129"/>
        <end position="180"/>
    </location>
</feature>
<name>A0A402C5M7_RHOWR</name>
<dbReference type="RefSeq" id="WP_124391396.1">
    <property type="nucleotide sequence ID" value="NZ_BHYM01000023.1"/>
</dbReference>
<comment type="caution">
    <text evidence="7">The sequence shown here is derived from an EMBL/GenBank/DDBJ whole genome shotgun (WGS) entry which is preliminary data.</text>
</comment>
<dbReference type="InterPro" id="IPR058652">
    <property type="entry name" value="VapC50_C"/>
</dbReference>
<dbReference type="GO" id="GO:0004518">
    <property type="term" value="F:nuclease activity"/>
    <property type="evidence" value="ECO:0007669"/>
    <property type="project" value="UniProtKB-KW"/>
</dbReference>
<keyword evidence="1" id="KW-0540">Nuclease</keyword>
<dbReference type="Pfam" id="PF26343">
    <property type="entry name" value="VapC50_C"/>
    <property type="match status" value="1"/>
</dbReference>
<keyword evidence="3" id="KW-0378">Hydrolase</keyword>
<sequence length="186" mass="20223">MTFTVLYDANVLYPNVLRDVLIRLAQTGLVHARWTDRILDEMFENSGEDRPDIPAAALAKLRELMNRAVPDCLVTGYERLIPALTLPDEDDRHVLAAAIRSGAQVIVTANLRDFPDSELAQFGIEAKHPDEFVMDLFHLDGVRVHQAVSATAAAWRNPPGTPADVCDRLVAAGLPISAAASGADAE</sequence>
<keyword evidence="4" id="KW-0460">Magnesium</keyword>
<evidence type="ECO:0000259" key="6">
    <source>
        <dbReference type="Pfam" id="PF26343"/>
    </source>
</evidence>